<evidence type="ECO:0000256" key="1">
    <source>
        <dbReference type="SAM" id="MobiDB-lite"/>
    </source>
</evidence>
<reference evidence="2" key="1">
    <citation type="journal article" date="2020" name="Stud. Mycol.">
        <title>101 Dothideomycetes genomes: a test case for predicting lifestyles and emergence of pathogens.</title>
        <authorList>
            <person name="Haridas S."/>
            <person name="Albert R."/>
            <person name="Binder M."/>
            <person name="Bloem J."/>
            <person name="Labutti K."/>
            <person name="Salamov A."/>
            <person name="Andreopoulos B."/>
            <person name="Baker S."/>
            <person name="Barry K."/>
            <person name="Bills G."/>
            <person name="Bluhm B."/>
            <person name="Cannon C."/>
            <person name="Castanera R."/>
            <person name="Culley D."/>
            <person name="Daum C."/>
            <person name="Ezra D."/>
            <person name="Gonzalez J."/>
            <person name="Henrissat B."/>
            <person name="Kuo A."/>
            <person name="Liang C."/>
            <person name="Lipzen A."/>
            <person name="Lutzoni F."/>
            <person name="Magnuson J."/>
            <person name="Mondo S."/>
            <person name="Nolan M."/>
            <person name="Ohm R."/>
            <person name="Pangilinan J."/>
            <person name="Park H.-J."/>
            <person name="Ramirez L."/>
            <person name="Alfaro M."/>
            <person name="Sun H."/>
            <person name="Tritt A."/>
            <person name="Yoshinaga Y."/>
            <person name="Zwiers L.-H."/>
            <person name="Turgeon B."/>
            <person name="Goodwin S."/>
            <person name="Spatafora J."/>
            <person name="Crous P."/>
            <person name="Grigoriev I."/>
        </authorList>
    </citation>
    <scope>NUCLEOTIDE SEQUENCE</scope>
    <source>
        <strain evidence="2">ATCC 16933</strain>
    </source>
</reference>
<dbReference type="AlphaFoldDB" id="A0A6A6NZ48"/>
<keyword evidence="3" id="KW-1185">Reference proteome</keyword>
<evidence type="ECO:0000313" key="3">
    <source>
        <dbReference type="Proteomes" id="UP000799766"/>
    </source>
</evidence>
<organism evidence="2 3">
    <name type="scientific">Lineolata rhizophorae</name>
    <dbReference type="NCBI Taxonomy" id="578093"/>
    <lineage>
        <taxon>Eukaryota</taxon>
        <taxon>Fungi</taxon>
        <taxon>Dikarya</taxon>
        <taxon>Ascomycota</taxon>
        <taxon>Pezizomycotina</taxon>
        <taxon>Dothideomycetes</taxon>
        <taxon>Dothideomycetes incertae sedis</taxon>
        <taxon>Lineolatales</taxon>
        <taxon>Lineolataceae</taxon>
        <taxon>Lineolata</taxon>
    </lineage>
</organism>
<accession>A0A6A6NZ48</accession>
<name>A0A6A6NZ48_9PEZI</name>
<protein>
    <submittedName>
        <fullName evidence="2">Uncharacterized protein</fullName>
    </submittedName>
</protein>
<feature type="compositionally biased region" description="Basic residues" evidence="1">
    <location>
        <begin position="40"/>
        <end position="59"/>
    </location>
</feature>
<gene>
    <name evidence="2" type="ORF">BDY21DRAFT_344663</name>
</gene>
<dbReference type="EMBL" id="MU001681">
    <property type="protein sequence ID" value="KAF2457020.1"/>
    <property type="molecule type" value="Genomic_DNA"/>
</dbReference>
<sequence length="71" mass="7652">MCLTSLFCRGPRRPRLSQEPLRSFPGKKGACPPASARAPFGKKAKKPSRVAGRASKRARCGVSADASPRER</sequence>
<evidence type="ECO:0000313" key="2">
    <source>
        <dbReference type="EMBL" id="KAF2457020.1"/>
    </source>
</evidence>
<dbReference type="Proteomes" id="UP000799766">
    <property type="component" value="Unassembled WGS sequence"/>
</dbReference>
<feature type="region of interest" description="Disordered" evidence="1">
    <location>
        <begin position="13"/>
        <end position="71"/>
    </location>
</feature>
<proteinExistence type="predicted"/>